<dbReference type="Gene3D" id="3.40.50.720">
    <property type="entry name" value="NAD(P)-binding Rossmann-like Domain"/>
    <property type="match status" value="1"/>
</dbReference>
<organism evidence="3 4">
    <name type="scientific">Shewanella litorisediminis</name>
    <dbReference type="NCBI Taxonomy" id="1173586"/>
    <lineage>
        <taxon>Bacteria</taxon>
        <taxon>Pseudomonadati</taxon>
        <taxon>Pseudomonadota</taxon>
        <taxon>Gammaproteobacteria</taxon>
        <taxon>Alteromonadales</taxon>
        <taxon>Shewanellaceae</taxon>
        <taxon>Shewanella</taxon>
    </lineage>
</organism>
<evidence type="ECO:0000313" key="3">
    <source>
        <dbReference type="EMBL" id="QRH03489.1"/>
    </source>
</evidence>
<name>A0ABX7G898_9GAMM</name>
<dbReference type="PRINTS" id="PR00080">
    <property type="entry name" value="SDRFAMILY"/>
</dbReference>
<evidence type="ECO:0000256" key="2">
    <source>
        <dbReference type="ARBA" id="ARBA00023002"/>
    </source>
</evidence>
<dbReference type="Pfam" id="PF13561">
    <property type="entry name" value="adh_short_C2"/>
    <property type="match status" value="1"/>
</dbReference>
<keyword evidence="2" id="KW-0560">Oxidoreductase</keyword>
<sequence>MTEQSFLGKTVLVTAVTGNVGESIAEYFLQHGANVMLSFRRNEKVASALYVRLKKLSPHVSLCQCDLTCEFQIRFLIESTIGRFGGLNAVVNAAGSYPTHSLLSMSYHDWNSVMDDNLNSAFLLLQHSANQMRKTGGGSIINIASLSATFPSREQSHYSSAKAALVMLTKAAAIELAPHNIRVNAISPGLVYRDGIEEAWPEGVKRWSKNCPLHRLVRPIDIAKTALFLSSMDADFITGQNYIVDGGVSAVNPGA</sequence>
<dbReference type="InterPro" id="IPR036291">
    <property type="entry name" value="NAD(P)-bd_dom_sf"/>
</dbReference>
<comment type="similarity">
    <text evidence="1">Belongs to the short-chain dehydrogenases/reductases (SDR) family.</text>
</comment>
<dbReference type="Proteomes" id="UP000596252">
    <property type="component" value="Chromosome"/>
</dbReference>
<dbReference type="PANTHER" id="PTHR43639">
    <property type="entry name" value="OXIDOREDUCTASE, SHORT-CHAIN DEHYDROGENASE/REDUCTASE FAMILY (AFU_ORTHOLOGUE AFUA_5G02870)"/>
    <property type="match status" value="1"/>
</dbReference>
<dbReference type="PROSITE" id="PS00061">
    <property type="entry name" value="ADH_SHORT"/>
    <property type="match status" value="1"/>
</dbReference>
<dbReference type="InterPro" id="IPR002347">
    <property type="entry name" value="SDR_fam"/>
</dbReference>
<gene>
    <name evidence="3" type="ORF">JQC75_09005</name>
</gene>
<dbReference type="EMBL" id="CP069213">
    <property type="protein sequence ID" value="QRH03489.1"/>
    <property type="molecule type" value="Genomic_DNA"/>
</dbReference>
<evidence type="ECO:0000313" key="4">
    <source>
        <dbReference type="Proteomes" id="UP000596252"/>
    </source>
</evidence>
<dbReference type="SUPFAM" id="SSF51735">
    <property type="entry name" value="NAD(P)-binding Rossmann-fold domains"/>
    <property type="match status" value="1"/>
</dbReference>
<keyword evidence="4" id="KW-1185">Reference proteome</keyword>
<dbReference type="PRINTS" id="PR00081">
    <property type="entry name" value="GDHRDH"/>
</dbReference>
<dbReference type="RefSeq" id="WP_203327036.1">
    <property type="nucleotide sequence ID" value="NZ_CP069213.1"/>
</dbReference>
<proteinExistence type="inferred from homology"/>
<dbReference type="InterPro" id="IPR020904">
    <property type="entry name" value="Sc_DH/Rdtase_CS"/>
</dbReference>
<accession>A0ABX7G898</accession>
<protein>
    <submittedName>
        <fullName evidence="3">SDR family oxidoreductase</fullName>
    </submittedName>
</protein>
<evidence type="ECO:0000256" key="1">
    <source>
        <dbReference type="ARBA" id="ARBA00006484"/>
    </source>
</evidence>
<dbReference type="PANTHER" id="PTHR43639:SF1">
    <property type="entry name" value="SHORT-CHAIN DEHYDROGENASE_REDUCTASE FAMILY PROTEIN"/>
    <property type="match status" value="1"/>
</dbReference>
<reference evidence="3 4" key="1">
    <citation type="journal article" date="2012" name="Antonie Van Leeuwenhoek">
        <title>Shewanella litorisediminis sp. nov., a gammaproteobacterium isolated from a tidal flat sediment.</title>
        <authorList>
            <person name="Lee M.H."/>
            <person name="Yoon J.H."/>
        </authorList>
    </citation>
    <scope>NUCLEOTIDE SEQUENCE [LARGE SCALE GENOMIC DNA]</scope>
    <source>
        <strain evidence="3 4">SMK1-12</strain>
    </source>
</reference>
<dbReference type="CDD" id="cd05233">
    <property type="entry name" value="SDR_c"/>
    <property type="match status" value="1"/>
</dbReference>